<keyword evidence="1" id="KW-0732">Signal</keyword>
<accession>A0A3S2YWB6</accession>
<dbReference type="InterPro" id="IPR019719">
    <property type="entry name" value="DUF2599"/>
</dbReference>
<dbReference type="Proteomes" id="UP000283128">
    <property type="component" value="Unassembled WGS sequence"/>
</dbReference>
<dbReference type="Pfam" id="PF08310">
    <property type="entry name" value="LGFP"/>
    <property type="match status" value="2"/>
</dbReference>
<comment type="caution">
    <text evidence="2">The sequence shown here is derived from an EMBL/GenBank/DDBJ whole genome shotgun (WGS) entry which is preliminary data.</text>
</comment>
<protein>
    <submittedName>
        <fullName evidence="2">DUF2599 domain-containing protein</fullName>
    </submittedName>
</protein>
<feature type="chain" id="PRO_5018793441" evidence="1">
    <location>
        <begin position="29"/>
        <end position="340"/>
    </location>
</feature>
<dbReference type="AlphaFoldDB" id="A0A3S2YWB6"/>
<dbReference type="OrthoDB" id="514320at2"/>
<dbReference type="InterPro" id="IPR013207">
    <property type="entry name" value="LGFP"/>
</dbReference>
<evidence type="ECO:0000313" key="3">
    <source>
        <dbReference type="Proteomes" id="UP000283128"/>
    </source>
</evidence>
<organism evidence="2 3">
    <name type="scientific">Streptomyces antnestii</name>
    <dbReference type="NCBI Taxonomy" id="2494256"/>
    <lineage>
        <taxon>Bacteria</taxon>
        <taxon>Bacillati</taxon>
        <taxon>Actinomycetota</taxon>
        <taxon>Actinomycetes</taxon>
        <taxon>Kitasatosporales</taxon>
        <taxon>Streptomycetaceae</taxon>
        <taxon>Streptomyces</taxon>
    </lineage>
</organism>
<dbReference type="Pfam" id="PF10783">
    <property type="entry name" value="DUF2599"/>
    <property type="match status" value="1"/>
</dbReference>
<reference evidence="2 3" key="1">
    <citation type="submission" date="2019-01" db="EMBL/GenBank/DDBJ databases">
        <title>Genome sequences of Streptomyces and Rhizobium isolates collected from root and soil.</title>
        <authorList>
            <person name="Chhettri S."/>
            <person name="Sevigny J.L."/>
            <person name="Sen A."/>
            <person name="Ennis N."/>
            <person name="Tisa L."/>
        </authorList>
    </citation>
    <scope>NUCLEOTIDE SEQUENCE [LARGE SCALE GENOMIC DNA]</scope>
    <source>
        <strain evidence="2 3">San01</strain>
    </source>
</reference>
<proteinExistence type="predicted"/>
<feature type="signal peptide" evidence="1">
    <location>
        <begin position="1"/>
        <end position="28"/>
    </location>
</feature>
<sequence length="340" mass="38073">MLRHRTSAIVRAAATGAAAVLVALTIQAAPAAADPDTCGYQVGGDILAKYNEYHGREGVLGCPTSDELTTPDGRGRYNTFDGGSIYWTPETGAHPVWGAIRDKWAQEGWEAGRLGYPKTDELTNPDGEGKRQEFENGTYYWNPFSNGAHAVSGKIGWVWGNYKWEAGDFGYPTSDRSWDSDNKEWVQKFSNHRSIFWNPEGNDIEGCRHECVGYFGVVPDDPESRATDLINETRIEIPMSDWQNTFVVRAWPTLKGRTGGKVLAPAEWDQAWQRVPKPWAWTDAKESSIYKQFVCHVAFSAPKPGGGWTGGESWDLESWRSDLSWLKVMNPLLNDKCNWD</sequence>
<keyword evidence="3" id="KW-1185">Reference proteome</keyword>
<evidence type="ECO:0000256" key="1">
    <source>
        <dbReference type="SAM" id="SignalP"/>
    </source>
</evidence>
<gene>
    <name evidence="2" type="ORF">EOT10_26010</name>
</gene>
<dbReference type="EMBL" id="RZYA01000014">
    <property type="protein sequence ID" value="RVU20814.1"/>
    <property type="molecule type" value="Genomic_DNA"/>
</dbReference>
<evidence type="ECO:0000313" key="2">
    <source>
        <dbReference type="EMBL" id="RVU20814.1"/>
    </source>
</evidence>
<name>A0A3S2YWB6_9ACTN</name>